<gene>
    <name evidence="2" type="ORF">DLAC_10172</name>
</gene>
<dbReference type="EMBL" id="LODT01000041">
    <property type="protein sequence ID" value="KYQ89496.1"/>
    <property type="molecule type" value="Genomic_DNA"/>
</dbReference>
<proteinExistence type="predicted"/>
<evidence type="ECO:0000256" key="1">
    <source>
        <dbReference type="SAM" id="MobiDB-lite"/>
    </source>
</evidence>
<evidence type="ECO:0000313" key="3">
    <source>
        <dbReference type="Proteomes" id="UP000076078"/>
    </source>
</evidence>
<feature type="region of interest" description="Disordered" evidence="1">
    <location>
        <begin position="163"/>
        <end position="208"/>
    </location>
</feature>
<comment type="caution">
    <text evidence="2">The sequence shown here is derived from an EMBL/GenBank/DDBJ whole genome shotgun (WGS) entry which is preliminary data.</text>
</comment>
<dbReference type="STRING" id="361077.A0A151Z6A5"/>
<organism evidence="2 3">
    <name type="scientific">Tieghemostelium lacteum</name>
    <name type="common">Slime mold</name>
    <name type="synonym">Dictyostelium lacteum</name>
    <dbReference type="NCBI Taxonomy" id="361077"/>
    <lineage>
        <taxon>Eukaryota</taxon>
        <taxon>Amoebozoa</taxon>
        <taxon>Evosea</taxon>
        <taxon>Eumycetozoa</taxon>
        <taxon>Dictyostelia</taxon>
        <taxon>Dictyosteliales</taxon>
        <taxon>Raperosteliaceae</taxon>
        <taxon>Tieghemostelium</taxon>
    </lineage>
</organism>
<dbReference type="AlphaFoldDB" id="A0A151Z6A5"/>
<reference evidence="2 3" key="1">
    <citation type="submission" date="2015-12" db="EMBL/GenBank/DDBJ databases">
        <title>Dictyostelia acquired genes for synthesis and detection of signals that induce cell-type specialization by lateral gene transfer from prokaryotes.</title>
        <authorList>
            <person name="Gloeckner G."/>
            <person name="Schaap P."/>
        </authorList>
    </citation>
    <scope>NUCLEOTIDE SEQUENCE [LARGE SCALE GENOMIC DNA]</scope>
    <source>
        <strain evidence="2 3">TK</strain>
    </source>
</reference>
<name>A0A151Z6A5_TIELA</name>
<keyword evidence="3" id="KW-1185">Reference proteome</keyword>
<protein>
    <submittedName>
        <fullName evidence="2">Uncharacterized protein</fullName>
    </submittedName>
</protein>
<sequence length="208" mass="23402">MSNDYNNNNQINTDDKDDFVLVNDGMTQSVWVDINGTSTQNQVPSKSQLPIYQITQDVPIYENTKEQEGELIEEEMTEEEEQQVLSQILSKSVSETKQINIIEEVKPTEKLEVTSKKEEQEVPDWLKGKESSPYISRGTTENSYISSSPVNVQYTTGRISTAPLYSTYNNNTSYTSSPSSTSSFTSVSKDSKPYVSSSKSPQSYSYAY</sequence>
<feature type="compositionally biased region" description="Low complexity" evidence="1">
    <location>
        <begin position="165"/>
        <end position="208"/>
    </location>
</feature>
<dbReference type="InParanoid" id="A0A151Z6A5"/>
<dbReference type="Proteomes" id="UP000076078">
    <property type="component" value="Unassembled WGS sequence"/>
</dbReference>
<evidence type="ECO:0000313" key="2">
    <source>
        <dbReference type="EMBL" id="KYQ89496.1"/>
    </source>
</evidence>
<accession>A0A151Z6A5</accession>